<keyword evidence="2" id="KW-1185">Reference proteome</keyword>
<evidence type="ECO:0000313" key="1">
    <source>
        <dbReference type="EMBL" id="KAI3751982.1"/>
    </source>
</evidence>
<dbReference type="EMBL" id="CM042012">
    <property type="protein sequence ID" value="KAI3751982.1"/>
    <property type="molecule type" value="Genomic_DNA"/>
</dbReference>
<accession>A0ACB9DZJ9</accession>
<reference evidence="1 2" key="2">
    <citation type="journal article" date="2022" name="Mol. Ecol. Resour.">
        <title>The genomes of chicory, endive, great burdock and yacon provide insights into Asteraceae paleo-polyploidization history and plant inulin production.</title>
        <authorList>
            <person name="Fan W."/>
            <person name="Wang S."/>
            <person name="Wang H."/>
            <person name="Wang A."/>
            <person name="Jiang F."/>
            <person name="Liu H."/>
            <person name="Zhao H."/>
            <person name="Xu D."/>
            <person name="Zhang Y."/>
        </authorList>
    </citation>
    <scope>NUCLEOTIDE SEQUENCE [LARGE SCALE GENOMIC DNA]</scope>
    <source>
        <strain evidence="2">cv. Punajuju</strain>
        <tissue evidence="1">Leaves</tissue>
    </source>
</reference>
<dbReference type="Proteomes" id="UP001055811">
    <property type="component" value="Linkage Group LG04"/>
</dbReference>
<name>A0ACB9DZJ9_CICIN</name>
<comment type="caution">
    <text evidence="1">The sequence shown here is derived from an EMBL/GenBank/DDBJ whole genome shotgun (WGS) entry which is preliminary data.</text>
</comment>
<protein>
    <submittedName>
        <fullName evidence="1">Uncharacterized protein</fullName>
    </submittedName>
</protein>
<sequence>MGFQIKKKILPDCNGPSNKDLSLQSVYSPLESLLFLEVQASVSSEDGGHHPAYLFLNAGLQSGVLFRTVVDTVTGRRGMLCLSSRPWLGYVHRGHFLLTPLWYETLQYVASFSSDQCAEGVVAVAGDVLWACKIV</sequence>
<reference evidence="2" key="1">
    <citation type="journal article" date="2022" name="Mol. Ecol. Resour.">
        <title>The genomes of chicory, endive, great burdock and yacon provide insights into Asteraceae palaeo-polyploidization history and plant inulin production.</title>
        <authorList>
            <person name="Fan W."/>
            <person name="Wang S."/>
            <person name="Wang H."/>
            <person name="Wang A."/>
            <person name="Jiang F."/>
            <person name="Liu H."/>
            <person name="Zhao H."/>
            <person name="Xu D."/>
            <person name="Zhang Y."/>
        </authorList>
    </citation>
    <scope>NUCLEOTIDE SEQUENCE [LARGE SCALE GENOMIC DNA]</scope>
    <source>
        <strain evidence="2">cv. Punajuju</strain>
    </source>
</reference>
<evidence type="ECO:0000313" key="2">
    <source>
        <dbReference type="Proteomes" id="UP001055811"/>
    </source>
</evidence>
<gene>
    <name evidence="1" type="ORF">L2E82_23079</name>
</gene>
<organism evidence="1 2">
    <name type="scientific">Cichorium intybus</name>
    <name type="common">Chicory</name>
    <dbReference type="NCBI Taxonomy" id="13427"/>
    <lineage>
        <taxon>Eukaryota</taxon>
        <taxon>Viridiplantae</taxon>
        <taxon>Streptophyta</taxon>
        <taxon>Embryophyta</taxon>
        <taxon>Tracheophyta</taxon>
        <taxon>Spermatophyta</taxon>
        <taxon>Magnoliopsida</taxon>
        <taxon>eudicotyledons</taxon>
        <taxon>Gunneridae</taxon>
        <taxon>Pentapetalae</taxon>
        <taxon>asterids</taxon>
        <taxon>campanulids</taxon>
        <taxon>Asterales</taxon>
        <taxon>Asteraceae</taxon>
        <taxon>Cichorioideae</taxon>
        <taxon>Cichorieae</taxon>
        <taxon>Cichoriinae</taxon>
        <taxon>Cichorium</taxon>
    </lineage>
</organism>
<proteinExistence type="predicted"/>